<dbReference type="CDD" id="cd00082">
    <property type="entry name" value="HisKA"/>
    <property type="match status" value="1"/>
</dbReference>
<evidence type="ECO:0000256" key="1">
    <source>
        <dbReference type="ARBA" id="ARBA00000085"/>
    </source>
</evidence>
<evidence type="ECO:0000256" key="6">
    <source>
        <dbReference type="ARBA" id="ARBA00022777"/>
    </source>
</evidence>
<dbReference type="Gene3D" id="3.30.565.10">
    <property type="entry name" value="Histidine kinase-like ATPase, C-terminal domain"/>
    <property type="match status" value="1"/>
</dbReference>
<accession>A0A1E5G3X4</accession>
<evidence type="ECO:0000259" key="8">
    <source>
        <dbReference type="PROSITE" id="PS50109"/>
    </source>
</evidence>
<dbReference type="FunFam" id="3.30.565.10:FF:000006">
    <property type="entry name" value="Sensor histidine kinase WalK"/>
    <property type="match status" value="1"/>
</dbReference>
<evidence type="ECO:0000256" key="7">
    <source>
        <dbReference type="ARBA" id="ARBA00023012"/>
    </source>
</evidence>
<dbReference type="InterPro" id="IPR003661">
    <property type="entry name" value="HisK_dim/P_dom"/>
</dbReference>
<comment type="caution">
    <text evidence="9">The sequence shown here is derived from an EMBL/GenBank/DDBJ whole genome shotgun (WGS) entry which is preliminary data.</text>
</comment>
<comment type="subcellular location">
    <subcellularLocation>
        <location evidence="2">Membrane</location>
    </subcellularLocation>
</comment>
<name>A0A1E5G3X4_9FIRM</name>
<dbReference type="Gene3D" id="1.10.287.130">
    <property type="match status" value="1"/>
</dbReference>
<sequence>MRVAERTEELQHAIEELQAYVYTVSHDLKSPVRAIEGYCQLILEDYRNQLPQDAIEMLENINTISSDMLIMMDKLLEHDRYSKKQVDGTWTNMEPMIREIVEELRVSSINPKVQLIFCKSLPDVWGDPILLRMVLYNLLSNSMKFAKNRETIVIEIDVRENNQEWEFSIADNGVGFEPEYADKLFQLFQRLHSSKDFEGSGIGLSTVKKIIQRHNGQVWITGKQEKGATVFFTLQKKSG</sequence>
<keyword evidence="5" id="KW-0808">Transferase</keyword>
<feature type="domain" description="Histidine kinase" evidence="8">
    <location>
        <begin position="23"/>
        <end position="238"/>
    </location>
</feature>
<dbReference type="AlphaFoldDB" id="A0A1E5G3X4"/>
<dbReference type="GO" id="GO:0007234">
    <property type="term" value="P:osmosensory signaling via phosphorelay pathway"/>
    <property type="evidence" value="ECO:0007669"/>
    <property type="project" value="TreeGrafter"/>
</dbReference>
<dbReference type="PANTHER" id="PTHR42878">
    <property type="entry name" value="TWO-COMPONENT HISTIDINE KINASE"/>
    <property type="match status" value="1"/>
</dbReference>
<evidence type="ECO:0000256" key="4">
    <source>
        <dbReference type="ARBA" id="ARBA00022553"/>
    </source>
</evidence>
<dbReference type="PANTHER" id="PTHR42878:SF15">
    <property type="entry name" value="BACTERIOPHYTOCHROME"/>
    <property type="match status" value="1"/>
</dbReference>
<keyword evidence="10" id="KW-1185">Reference proteome</keyword>
<evidence type="ECO:0000256" key="5">
    <source>
        <dbReference type="ARBA" id="ARBA00022679"/>
    </source>
</evidence>
<dbReference type="PRINTS" id="PR00344">
    <property type="entry name" value="BCTRLSENSOR"/>
</dbReference>
<dbReference type="SMART" id="SM00387">
    <property type="entry name" value="HATPase_c"/>
    <property type="match status" value="1"/>
</dbReference>
<comment type="catalytic activity">
    <reaction evidence="1">
        <text>ATP + protein L-histidine = ADP + protein N-phospho-L-histidine.</text>
        <dbReference type="EC" id="2.7.13.3"/>
    </reaction>
</comment>
<keyword evidence="4" id="KW-0597">Phosphoprotein</keyword>
<dbReference type="SMART" id="SM00388">
    <property type="entry name" value="HisKA"/>
    <property type="match status" value="1"/>
</dbReference>
<dbReference type="PROSITE" id="PS50109">
    <property type="entry name" value="HIS_KIN"/>
    <property type="match status" value="1"/>
</dbReference>
<evidence type="ECO:0000256" key="2">
    <source>
        <dbReference type="ARBA" id="ARBA00004370"/>
    </source>
</evidence>
<dbReference type="InterPro" id="IPR003594">
    <property type="entry name" value="HATPase_dom"/>
</dbReference>
<evidence type="ECO:0000256" key="3">
    <source>
        <dbReference type="ARBA" id="ARBA00012438"/>
    </source>
</evidence>
<dbReference type="SUPFAM" id="SSF55874">
    <property type="entry name" value="ATPase domain of HSP90 chaperone/DNA topoisomerase II/histidine kinase"/>
    <property type="match status" value="1"/>
</dbReference>
<organism evidence="9 10">
    <name type="scientific">Desulfuribacillus alkaliarsenatis</name>
    <dbReference type="NCBI Taxonomy" id="766136"/>
    <lineage>
        <taxon>Bacteria</taxon>
        <taxon>Bacillati</taxon>
        <taxon>Bacillota</taxon>
        <taxon>Desulfuribacillia</taxon>
        <taxon>Desulfuribacillales</taxon>
        <taxon>Desulfuribacillaceae</taxon>
        <taxon>Desulfuribacillus</taxon>
    </lineage>
</organism>
<gene>
    <name evidence="9" type="ORF">BHF68_14390</name>
</gene>
<dbReference type="GO" id="GO:0016020">
    <property type="term" value="C:membrane"/>
    <property type="evidence" value="ECO:0007669"/>
    <property type="project" value="UniProtKB-SubCell"/>
</dbReference>
<dbReference type="Proteomes" id="UP000094296">
    <property type="component" value="Unassembled WGS sequence"/>
</dbReference>
<dbReference type="Pfam" id="PF00512">
    <property type="entry name" value="HisKA"/>
    <property type="match status" value="1"/>
</dbReference>
<dbReference type="GO" id="GO:0000155">
    <property type="term" value="F:phosphorelay sensor kinase activity"/>
    <property type="evidence" value="ECO:0007669"/>
    <property type="project" value="InterPro"/>
</dbReference>
<keyword evidence="6" id="KW-0418">Kinase</keyword>
<dbReference type="SUPFAM" id="SSF47384">
    <property type="entry name" value="Homodimeric domain of signal transducing histidine kinase"/>
    <property type="match status" value="1"/>
</dbReference>
<evidence type="ECO:0000313" key="10">
    <source>
        <dbReference type="Proteomes" id="UP000094296"/>
    </source>
</evidence>
<dbReference type="STRING" id="766136.BHF68_14390"/>
<protein>
    <recommendedName>
        <fullName evidence="3">histidine kinase</fullName>
        <ecNumber evidence="3">2.7.13.3</ecNumber>
    </recommendedName>
</protein>
<dbReference type="EC" id="2.7.13.3" evidence="3"/>
<dbReference type="InterPro" id="IPR005467">
    <property type="entry name" value="His_kinase_dom"/>
</dbReference>
<dbReference type="InterPro" id="IPR036890">
    <property type="entry name" value="HATPase_C_sf"/>
</dbReference>
<dbReference type="InterPro" id="IPR050351">
    <property type="entry name" value="BphY/WalK/GraS-like"/>
</dbReference>
<evidence type="ECO:0000313" key="9">
    <source>
        <dbReference type="EMBL" id="OEF97692.1"/>
    </source>
</evidence>
<reference evidence="9 10" key="1">
    <citation type="submission" date="2016-09" db="EMBL/GenBank/DDBJ databases">
        <title>Draft genome sequence for the type strain of Desulfuribacillus alkaliarsenatis AHT28, an obligately anaerobic, sulfidogenic bacterium isolated from Russian soda lake sediments.</title>
        <authorList>
            <person name="Abin C.A."/>
            <person name="Hollibaugh J.T."/>
        </authorList>
    </citation>
    <scope>NUCLEOTIDE SEQUENCE [LARGE SCALE GENOMIC DNA]</scope>
    <source>
        <strain evidence="9 10">AHT28</strain>
    </source>
</reference>
<dbReference type="EMBL" id="MIJE01000006">
    <property type="protein sequence ID" value="OEF97692.1"/>
    <property type="molecule type" value="Genomic_DNA"/>
</dbReference>
<keyword evidence="7" id="KW-0902">Two-component regulatory system</keyword>
<dbReference type="Pfam" id="PF02518">
    <property type="entry name" value="HATPase_c"/>
    <property type="match status" value="1"/>
</dbReference>
<dbReference type="InterPro" id="IPR004358">
    <property type="entry name" value="Sig_transdc_His_kin-like_C"/>
</dbReference>
<dbReference type="GO" id="GO:0000156">
    <property type="term" value="F:phosphorelay response regulator activity"/>
    <property type="evidence" value="ECO:0007669"/>
    <property type="project" value="TreeGrafter"/>
</dbReference>
<dbReference type="GO" id="GO:0030295">
    <property type="term" value="F:protein kinase activator activity"/>
    <property type="evidence" value="ECO:0007669"/>
    <property type="project" value="TreeGrafter"/>
</dbReference>
<proteinExistence type="predicted"/>
<dbReference type="InterPro" id="IPR036097">
    <property type="entry name" value="HisK_dim/P_sf"/>
</dbReference>